<dbReference type="OrthoDB" id="4217619at2759"/>
<dbReference type="Pfam" id="PF12812">
    <property type="entry name" value="PDZ_1"/>
    <property type="match status" value="2"/>
</dbReference>
<dbReference type="Gene3D" id="2.30.42.10">
    <property type="match status" value="2"/>
</dbReference>
<dbReference type="EMBL" id="JANBTW010000010">
    <property type="protein sequence ID" value="KAJ2679658.1"/>
    <property type="molecule type" value="Genomic_DNA"/>
</dbReference>
<dbReference type="InterPro" id="IPR009003">
    <property type="entry name" value="Peptidase_S1_PA"/>
</dbReference>
<comment type="similarity">
    <text evidence="1">Belongs to the peptidase S1C family.</text>
</comment>
<dbReference type="SUPFAM" id="SSF50494">
    <property type="entry name" value="Trypsin-like serine proteases"/>
    <property type="match status" value="2"/>
</dbReference>
<dbReference type="PANTHER" id="PTHR46366:SF8">
    <property type="entry name" value="PRO-APOPTOTIC SERINE PROTEASE NMA111"/>
    <property type="match status" value="1"/>
</dbReference>
<dbReference type="Gene3D" id="2.40.10.120">
    <property type="match status" value="1"/>
</dbReference>
<gene>
    <name evidence="4" type="ORF">GGI25_001348</name>
</gene>
<evidence type="ECO:0000313" key="4">
    <source>
        <dbReference type="EMBL" id="KAJ2679658.1"/>
    </source>
</evidence>
<dbReference type="PRINTS" id="PR00834">
    <property type="entry name" value="PROTEASES2C"/>
</dbReference>
<proteinExistence type="inferred from homology"/>
<dbReference type="SUPFAM" id="SSF50156">
    <property type="entry name" value="PDZ domain-like"/>
    <property type="match status" value="3"/>
</dbReference>
<dbReference type="Pfam" id="PF13365">
    <property type="entry name" value="Trypsin_2"/>
    <property type="match status" value="1"/>
</dbReference>
<keyword evidence="2" id="KW-0677">Repeat</keyword>
<evidence type="ECO:0000256" key="1">
    <source>
        <dbReference type="ARBA" id="ARBA00010541"/>
    </source>
</evidence>
<organism evidence="4 5">
    <name type="scientific">Coemansia spiralis</name>
    <dbReference type="NCBI Taxonomy" id="417178"/>
    <lineage>
        <taxon>Eukaryota</taxon>
        <taxon>Fungi</taxon>
        <taxon>Fungi incertae sedis</taxon>
        <taxon>Zoopagomycota</taxon>
        <taxon>Kickxellomycotina</taxon>
        <taxon>Kickxellomycetes</taxon>
        <taxon>Kickxellales</taxon>
        <taxon>Kickxellaceae</taxon>
        <taxon>Coemansia</taxon>
    </lineage>
</organism>
<evidence type="ECO:0000259" key="3">
    <source>
        <dbReference type="SMART" id="SM00228"/>
    </source>
</evidence>
<evidence type="ECO:0000256" key="2">
    <source>
        <dbReference type="ARBA" id="ARBA00022737"/>
    </source>
</evidence>
<protein>
    <recommendedName>
        <fullName evidence="3">PDZ domain-containing protein</fullName>
    </recommendedName>
</protein>
<accession>A0A9W8KYJ7</accession>
<dbReference type="GO" id="GO:0006508">
    <property type="term" value="P:proteolysis"/>
    <property type="evidence" value="ECO:0007669"/>
    <property type="project" value="InterPro"/>
</dbReference>
<name>A0A9W8KYJ7_9FUNG</name>
<dbReference type="InterPro" id="IPR036034">
    <property type="entry name" value="PDZ_sf"/>
</dbReference>
<evidence type="ECO:0000313" key="5">
    <source>
        <dbReference type="Proteomes" id="UP001151518"/>
    </source>
</evidence>
<feature type="domain" description="PDZ" evidence="3">
    <location>
        <begin position="304"/>
        <end position="369"/>
    </location>
</feature>
<feature type="domain" description="PDZ" evidence="3">
    <location>
        <begin position="779"/>
        <end position="835"/>
    </location>
</feature>
<reference evidence="4" key="1">
    <citation type="submission" date="2022-07" db="EMBL/GenBank/DDBJ databases">
        <title>Phylogenomic reconstructions and comparative analyses of Kickxellomycotina fungi.</title>
        <authorList>
            <person name="Reynolds N.K."/>
            <person name="Stajich J.E."/>
            <person name="Barry K."/>
            <person name="Grigoriev I.V."/>
            <person name="Crous P."/>
            <person name="Smith M.E."/>
        </authorList>
    </citation>
    <scope>NUCLEOTIDE SEQUENCE</scope>
    <source>
        <strain evidence="4">NRRL 3115</strain>
    </source>
</reference>
<dbReference type="PANTHER" id="PTHR46366">
    <property type="entry name" value="PRO-APOPTOTIC SERINE PROTEASE NMA111"/>
    <property type="match status" value="1"/>
</dbReference>
<dbReference type="CDD" id="cd06786">
    <property type="entry name" value="cpPDZ1_ScNma111-like"/>
    <property type="match status" value="1"/>
</dbReference>
<dbReference type="InterPro" id="IPR001478">
    <property type="entry name" value="PDZ"/>
</dbReference>
<dbReference type="AlphaFoldDB" id="A0A9W8KYJ7"/>
<comment type="caution">
    <text evidence="4">The sequence shown here is derived from an EMBL/GenBank/DDBJ whole genome shotgun (WGS) entry which is preliminary data.</text>
</comment>
<dbReference type="InterPro" id="IPR025926">
    <property type="entry name" value="PDZ-like_dom"/>
</dbReference>
<dbReference type="InterPro" id="IPR001940">
    <property type="entry name" value="Peptidase_S1C"/>
</dbReference>
<dbReference type="Proteomes" id="UP001151518">
    <property type="component" value="Unassembled WGS sequence"/>
</dbReference>
<dbReference type="GO" id="GO:0004252">
    <property type="term" value="F:serine-type endopeptidase activity"/>
    <property type="evidence" value="ECO:0007669"/>
    <property type="project" value="InterPro"/>
</dbReference>
<dbReference type="SMART" id="SM00228">
    <property type="entry name" value="PDZ"/>
    <property type="match status" value="2"/>
</dbReference>
<sequence>MVEKILEMEIDSPTGSPLPKRRCTGVASSPTLDSDIKAAHNAEHPPVSVISEITSLKDVPKWQEVTEASLSGIVSIRASQPIFFDTDGVTCMVASGFIIDAKRGIILTNRHVVGAGPFVGEAIMYDHEEVDVRAIYRDPIHDFGFLQFDPKNVKYMKLIEIPIAPECARVGIDVRIIGNDAGEKLSILAGSISRIDRNAPEYGVFTYNDFNTFYIQSASYLSGGSSGSPVIDVEGRAVALQAGGRTNEATNYFLPLDRVKRAYEYVKNGLVVPRGTIQTKFVYSPFDDVRRLGLPEDTEAMVRRVRPGSIGMLVVTTVLPEGPGSIAGIEEGDVLISINDDIVTHFVALEQLFDDNVGNTLKIVVNRGGTDVEVSVAVEDLHKLTPSRMVTYGDTVVNNLSYQLANSFNKPIRGVHATYPGTLLSPHCSDAAVIIESIDSKPIQNIDDFANVIKAIPDRSFIHIVFHYLHDDSAKYSVLSQILRDWNSLRFYTRNDTTGLWDCEKVDGYPKPREIAPVDVKFPVMEGEIPARVADLVRSIVRVRCIMPVMTEGVSENDLVSYGVVVNAKRGIVVVSRRTVQLSLCELSLIVADSVLIPAKLLFLHPTHSIAIIQYNPKHLGKSDIYAAPLSERPLKQGDETRLVTQSPFGGPVCIKTIVSGVSPVSIKECTEPRWRCINTEAVYLESQSLKNHGFGLLSDRDGNVQGLYITSLKEENKEIKFAISVRDIMPALEPLRRDMEPSLRCLNIEVEARSLINARVAGLSDERLHELQKNTPSTFFMFRIKKVEVLSTAYNVLKELDYIISINGKLVKELSDLNMQYTQKSLEVVVLRDKHELTLQVETMEYDKGVERIVFWAGGIFQAPHKAVLQQTRMVPSGVYCTFVMKGSPAEQYSLGSLTWITHVNGKKTPDIESFERVVRVCPDNTYVRVKAEVYEIREVYSVKTCYHYWPTSTLVRDKSLPSGWRREDKQ</sequence>